<organism evidence="1 2">
    <name type="scientific">Stylosanthes scabra</name>
    <dbReference type="NCBI Taxonomy" id="79078"/>
    <lineage>
        <taxon>Eukaryota</taxon>
        <taxon>Viridiplantae</taxon>
        <taxon>Streptophyta</taxon>
        <taxon>Embryophyta</taxon>
        <taxon>Tracheophyta</taxon>
        <taxon>Spermatophyta</taxon>
        <taxon>Magnoliopsida</taxon>
        <taxon>eudicotyledons</taxon>
        <taxon>Gunneridae</taxon>
        <taxon>Pentapetalae</taxon>
        <taxon>rosids</taxon>
        <taxon>fabids</taxon>
        <taxon>Fabales</taxon>
        <taxon>Fabaceae</taxon>
        <taxon>Papilionoideae</taxon>
        <taxon>50 kb inversion clade</taxon>
        <taxon>dalbergioids sensu lato</taxon>
        <taxon>Dalbergieae</taxon>
        <taxon>Pterocarpus clade</taxon>
        <taxon>Stylosanthes</taxon>
    </lineage>
</organism>
<dbReference type="Proteomes" id="UP001341840">
    <property type="component" value="Unassembled WGS sequence"/>
</dbReference>
<gene>
    <name evidence="1" type="ORF">PIB30_074603</name>
</gene>
<evidence type="ECO:0000313" key="2">
    <source>
        <dbReference type="Proteomes" id="UP001341840"/>
    </source>
</evidence>
<name>A0ABU6TPB2_9FABA</name>
<comment type="caution">
    <text evidence="1">The sequence shown here is derived from an EMBL/GenBank/DDBJ whole genome shotgun (WGS) entry which is preliminary data.</text>
</comment>
<keyword evidence="2" id="KW-1185">Reference proteome</keyword>
<evidence type="ECO:0000313" key="1">
    <source>
        <dbReference type="EMBL" id="MED6150661.1"/>
    </source>
</evidence>
<dbReference type="EMBL" id="JASCZI010091552">
    <property type="protein sequence ID" value="MED6150661.1"/>
    <property type="molecule type" value="Genomic_DNA"/>
</dbReference>
<accession>A0ABU6TPB2</accession>
<proteinExistence type="predicted"/>
<sequence length="100" mass="10637">MELGVISPHPFSGGLQSLIEKLNHHLHSSCLNRGSTLAGGRTLCSCHILQLSVQISPSLNSDIIAVVHAKANEVVPIVVSSLSQSCVQNPCCPYLVIVLR</sequence>
<protein>
    <submittedName>
        <fullName evidence="1">Uncharacterized protein</fullName>
    </submittedName>
</protein>
<reference evidence="1 2" key="1">
    <citation type="journal article" date="2023" name="Plants (Basel)">
        <title>Bridging the Gap: Combining Genomics and Transcriptomics Approaches to Understand Stylosanthes scabra, an Orphan Legume from the Brazilian Caatinga.</title>
        <authorList>
            <person name="Ferreira-Neto J.R.C."/>
            <person name="da Silva M.D."/>
            <person name="Binneck E."/>
            <person name="de Melo N.F."/>
            <person name="da Silva R.H."/>
            <person name="de Melo A.L.T.M."/>
            <person name="Pandolfi V."/>
            <person name="Bustamante F.O."/>
            <person name="Brasileiro-Vidal A.C."/>
            <person name="Benko-Iseppon A.M."/>
        </authorList>
    </citation>
    <scope>NUCLEOTIDE SEQUENCE [LARGE SCALE GENOMIC DNA]</scope>
    <source>
        <tissue evidence="1">Leaves</tissue>
    </source>
</reference>